<organism evidence="1 2">
    <name type="scientific">Dendrobium nobile</name>
    <name type="common">Orchid</name>
    <dbReference type="NCBI Taxonomy" id="94219"/>
    <lineage>
        <taxon>Eukaryota</taxon>
        <taxon>Viridiplantae</taxon>
        <taxon>Streptophyta</taxon>
        <taxon>Embryophyta</taxon>
        <taxon>Tracheophyta</taxon>
        <taxon>Spermatophyta</taxon>
        <taxon>Magnoliopsida</taxon>
        <taxon>Liliopsida</taxon>
        <taxon>Asparagales</taxon>
        <taxon>Orchidaceae</taxon>
        <taxon>Epidendroideae</taxon>
        <taxon>Malaxideae</taxon>
        <taxon>Dendrobiinae</taxon>
        <taxon>Dendrobium</taxon>
    </lineage>
</organism>
<gene>
    <name evidence="1" type="ORF">KFK09_005898</name>
</gene>
<accession>A0A8T3C1V1</accession>
<dbReference type="Proteomes" id="UP000829196">
    <property type="component" value="Unassembled WGS sequence"/>
</dbReference>
<keyword evidence="2" id="KW-1185">Reference proteome</keyword>
<proteinExistence type="predicted"/>
<reference evidence="1" key="1">
    <citation type="journal article" date="2022" name="Front. Genet.">
        <title>Chromosome-Scale Assembly of the Dendrobium nobile Genome Provides Insights Into the Molecular Mechanism of the Biosynthesis of the Medicinal Active Ingredient of Dendrobium.</title>
        <authorList>
            <person name="Xu Q."/>
            <person name="Niu S.-C."/>
            <person name="Li K.-L."/>
            <person name="Zheng P.-J."/>
            <person name="Zhang X.-J."/>
            <person name="Jia Y."/>
            <person name="Liu Y."/>
            <person name="Niu Y.-X."/>
            <person name="Yu L.-H."/>
            <person name="Chen D.-F."/>
            <person name="Zhang G.-Q."/>
        </authorList>
    </citation>
    <scope>NUCLEOTIDE SEQUENCE</scope>
    <source>
        <tissue evidence="1">Leaf</tissue>
    </source>
</reference>
<evidence type="ECO:0000313" key="1">
    <source>
        <dbReference type="EMBL" id="KAI0523503.1"/>
    </source>
</evidence>
<comment type="caution">
    <text evidence="1">The sequence shown here is derived from an EMBL/GenBank/DDBJ whole genome shotgun (WGS) entry which is preliminary data.</text>
</comment>
<protein>
    <submittedName>
        <fullName evidence="1">Uncharacterized protein</fullName>
    </submittedName>
</protein>
<evidence type="ECO:0000313" key="2">
    <source>
        <dbReference type="Proteomes" id="UP000829196"/>
    </source>
</evidence>
<name>A0A8T3C1V1_DENNO</name>
<dbReference type="AlphaFoldDB" id="A0A8T3C1V1"/>
<dbReference type="EMBL" id="JAGYWB010000005">
    <property type="protein sequence ID" value="KAI0523503.1"/>
    <property type="molecule type" value="Genomic_DNA"/>
</dbReference>
<sequence>MCYYVVRWEIEGGILSDANSQRLMVNISFFIVLWRLGKEAFILGLYNERMKKRLPKCKRRKFLNMAYWKDLQYEFELYFAYCPTQSQLQECIRKLSSEDN</sequence>